<keyword evidence="3 9" id="KW-0328">Glycosyltransferase</keyword>
<dbReference type="PIRSF" id="PIRSF005943">
    <property type="entry name" value="NMPRT"/>
    <property type="match status" value="1"/>
</dbReference>
<dbReference type="EC" id="2.4.2.12" evidence="6"/>
<organism evidence="9 10">
    <name type="scientific">Pseudoclavibacter terrae</name>
    <dbReference type="NCBI Taxonomy" id="1530195"/>
    <lineage>
        <taxon>Bacteria</taxon>
        <taxon>Bacillati</taxon>
        <taxon>Actinomycetota</taxon>
        <taxon>Actinomycetes</taxon>
        <taxon>Micrococcales</taxon>
        <taxon>Microbacteriaceae</taxon>
        <taxon>Pseudoclavibacter</taxon>
    </lineage>
</organism>
<dbReference type="GO" id="GO:0009435">
    <property type="term" value="P:NAD+ biosynthetic process"/>
    <property type="evidence" value="ECO:0007669"/>
    <property type="project" value="InterPro"/>
</dbReference>
<keyword evidence="2" id="KW-0662">Pyridine nucleotide biosynthesis</keyword>
<dbReference type="OrthoDB" id="394882at2"/>
<dbReference type="NCBIfam" id="NF006629">
    <property type="entry name" value="PRK09198.1"/>
    <property type="match status" value="1"/>
</dbReference>
<dbReference type="InterPro" id="IPR013785">
    <property type="entry name" value="Aldolase_TIM"/>
</dbReference>
<reference evidence="9 10" key="1">
    <citation type="submission" date="2019-09" db="EMBL/GenBank/DDBJ databases">
        <title>Phylogeny of genus Pseudoclavibacter and closely related genus.</title>
        <authorList>
            <person name="Li Y."/>
        </authorList>
    </citation>
    <scope>NUCLEOTIDE SEQUENCE [LARGE SCALE GENOMIC DNA]</scope>
    <source>
        <strain evidence="9 10">THG-MD12</strain>
    </source>
</reference>
<accession>A0A7J5B396</accession>
<keyword evidence="4 9" id="KW-0808">Transferase</keyword>
<dbReference type="PANTHER" id="PTHR43816:SF1">
    <property type="entry name" value="NICOTINAMIDE PHOSPHORIBOSYLTRANSFERASE"/>
    <property type="match status" value="1"/>
</dbReference>
<dbReference type="InterPro" id="IPR036068">
    <property type="entry name" value="Nicotinate_pribotase-like_C"/>
</dbReference>
<comment type="similarity">
    <text evidence="1">Belongs to the NAPRTase family.</text>
</comment>
<dbReference type="EMBL" id="WBJX01000002">
    <property type="protein sequence ID" value="KAB1638493.1"/>
    <property type="molecule type" value="Genomic_DNA"/>
</dbReference>
<evidence type="ECO:0000256" key="4">
    <source>
        <dbReference type="ARBA" id="ARBA00022679"/>
    </source>
</evidence>
<keyword evidence="9" id="KW-0436">Ligase</keyword>
<dbReference type="Gene3D" id="3.20.20.70">
    <property type="entry name" value="Aldolase class I"/>
    <property type="match status" value="1"/>
</dbReference>
<dbReference type="Proteomes" id="UP000490386">
    <property type="component" value="Unassembled WGS sequence"/>
</dbReference>
<name>A0A7J5B396_9MICO</name>
<dbReference type="InterPro" id="IPR041525">
    <property type="entry name" value="N/Namide_PRibTrfase"/>
</dbReference>
<dbReference type="GO" id="GO:0047280">
    <property type="term" value="F:nicotinamide phosphoribosyltransferase activity"/>
    <property type="evidence" value="ECO:0007669"/>
    <property type="project" value="UniProtKB-EC"/>
</dbReference>
<keyword evidence="10" id="KW-1185">Reference proteome</keyword>
<dbReference type="InterPro" id="IPR016471">
    <property type="entry name" value="Nicotinamide_PRibTrfase"/>
</dbReference>
<dbReference type="GO" id="GO:0016874">
    <property type="term" value="F:ligase activity"/>
    <property type="evidence" value="ECO:0007669"/>
    <property type="project" value="UniProtKB-KW"/>
</dbReference>
<comment type="pathway">
    <text evidence="5">Cofactor biosynthesis; NAD(+) biosynthesis; nicotinamide D-ribonucleotide from 5-phospho-alpha-D-ribose 1-diphosphate and nicotinamide: step 1/1.</text>
</comment>
<evidence type="ECO:0000313" key="10">
    <source>
        <dbReference type="Proteomes" id="UP000490386"/>
    </source>
</evidence>
<comment type="caution">
    <text evidence="9">The sequence shown here is derived from an EMBL/GenBank/DDBJ whole genome shotgun (WGS) entry which is preliminary data.</text>
</comment>
<dbReference type="SUPFAM" id="SSF51690">
    <property type="entry name" value="Nicotinate/Quinolinate PRTase C-terminal domain-like"/>
    <property type="match status" value="1"/>
</dbReference>
<proteinExistence type="inferred from homology"/>
<evidence type="ECO:0000256" key="3">
    <source>
        <dbReference type="ARBA" id="ARBA00022676"/>
    </source>
</evidence>
<gene>
    <name evidence="9" type="ORF">F8O03_08890</name>
</gene>
<dbReference type="Pfam" id="PF04095">
    <property type="entry name" value="NAPRTase"/>
    <property type="match status" value="1"/>
</dbReference>
<evidence type="ECO:0000256" key="1">
    <source>
        <dbReference type="ARBA" id="ARBA00010897"/>
    </source>
</evidence>
<sequence>MTMNFTAIAPLFQTDAYKLGHLQQYGLAGNVMGVYSNYTNRGSRIADIGAVVHFGLQAFLERYTESFRVFFDADEDEVCAAYETRLARILGPNTIGSAHIRALHRLGFLPLRFCAVPEGTAVPLRIPSFTIENTHPDFFWLTNYVETVLSAEIWQASTTATLARAMRETLEVAATRTGTPAAAVDWQGHDFSYRGMSSNETAAMSGAAHLLSFTGTDSLVSIDWIERHYGGEFVAGSVPATEHSVMCAGIATVGERELFERLLHLYPSGIVSVVSDTFDLWRVLTEYLPALKQEVLARDGKLVVRPDSGDPVDILCGIEDEGRDVSTAERKGVIELLWDTFGGTVNAAGFRELDPHIGAIYGDSITRERAVRITERLAAKGFASGNVVFGMGSFGYQYQTRDTFMSAIKATWIRVDGRGVDIRKDPVTDSGTKKSATGRLAVVRDAEARMRLIERATPVEEAESLLQTVWEDGAFVRRQTFSEVRAVLAQQTVLR</sequence>
<feature type="domain" description="Nicotinate/nicotinamide phosphoribosyltransferase" evidence="8">
    <location>
        <begin position="188"/>
        <end position="443"/>
    </location>
</feature>
<evidence type="ECO:0000256" key="7">
    <source>
        <dbReference type="ARBA" id="ARBA00035036"/>
    </source>
</evidence>
<dbReference type="AlphaFoldDB" id="A0A7J5B396"/>
<evidence type="ECO:0000256" key="5">
    <source>
        <dbReference type="ARBA" id="ARBA00035007"/>
    </source>
</evidence>
<evidence type="ECO:0000313" key="9">
    <source>
        <dbReference type="EMBL" id="KAB1638493.1"/>
    </source>
</evidence>
<evidence type="ECO:0000259" key="8">
    <source>
        <dbReference type="Pfam" id="PF04095"/>
    </source>
</evidence>
<protein>
    <recommendedName>
        <fullName evidence="7">Nicotinamide phosphoribosyltransferase</fullName>
        <ecNumber evidence="6">2.4.2.12</ecNumber>
    </recommendedName>
</protein>
<evidence type="ECO:0000256" key="6">
    <source>
        <dbReference type="ARBA" id="ARBA00035024"/>
    </source>
</evidence>
<evidence type="ECO:0000256" key="2">
    <source>
        <dbReference type="ARBA" id="ARBA00022642"/>
    </source>
</evidence>
<dbReference type="PANTHER" id="PTHR43816">
    <property type="entry name" value="NICOTINAMIDE PHOSPHORIBOSYLTRANSFERASE"/>
    <property type="match status" value="1"/>
</dbReference>